<proteinExistence type="predicted"/>
<sequence length="106" mass="11848">MPSYRLALDVLGVRAGVDPPTVLPRADELLSRTHLVEDRSVEVVRGQPQLHLRFLVTASRDVHEDDLAEDAVRVMARDLGAIAHLGRWTLRRGPGRHWRTVRSGGV</sequence>
<accession>A0ABZ2MDB4</accession>
<dbReference type="Proteomes" id="UP001382727">
    <property type="component" value="Chromosome"/>
</dbReference>
<evidence type="ECO:0000313" key="1">
    <source>
        <dbReference type="EMBL" id="WXB75045.1"/>
    </source>
</evidence>
<reference evidence="1 2" key="1">
    <citation type="submission" date="2024-02" db="EMBL/GenBank/DDBJ databases">
        <title>Janibacter sp. nov., isolated from gut of marine sandworm.</title>
        <authorList>
            <person name="Kim B."/>
            <person name="Jun M.O."/>
            <person name="Shin N.-R."/>
        </authorList>
    </citation>
    <scope>NUCLEOTIDE SEQUENCE [LARGE SCALE GENOMIC DNA]</scope>
    <source>
        <strain evidence="1 2">A1S7</strain>
    </source>
</reference>
<gene>
    <name evidence="1" type="ORF">V1351_08665</name>
</gene>
<dbReference type="RefSeq" id="WP_338747759.1">
    <property type="nucleotide sequence ID" value="NZ_CP144913.1"/>
</dbReference>
<protein>
    <submittedName>
        <fullName evidence="1">Uncharacterized protein</fullName>
    </submittedName>
</protein>
<organism evidence="1 2">
    <name type="scientific">Janibacter alittae</name>
    <dbReference type="NCBI Taxonomy" id="3115209"/>
    <lineage>
        <taxon>Bacteria</taxon>
        <taxon>Bacillati</taxon>
        <taxon>Actinomycetota</taxon>
        <taxon>Actinomycetes</taxon>
        <taxon>Micrococcales</taxon>
        <taxon>Intrasporangiaceae</taxon>
        <taxon>Janibacter</taxon>
    </lineage>
</organism>
<name>A0ABZ2MDB4_9MICO</name>
<keyword evidence="2" id="KW-1185">Reference proteome</keyword>
<dbReference type="EMBL" id="CP144913">
    <property type="protein sequence ID" value="WXB75045.1"/>
    <property type="molecule type" value="Genomic_DNA"/>
</dbReference>
<evidence type="ECO:0000313" key="2">
    <source>
        <dbReference type="Proteomes" id="UP001382727"/>
    </source>
</evidence>